<keyword evidence="1" id="KW-0812">Transmembrane</keyword>
<keyword evidence="1" id="KW-1133">Transmembrane helix</keyword>
<evidence type="ECO:0000313" key="3">
    <source>
        <dbReference type="Proteomes" id="UP000070700"/>
    </source>
</evidence>
<dbReference type="RefSeq" id="XP_018071799.1">
    <property type="nucleotide sequence ID" value="XM_018222500.1"/>
</dbReference>
<dbReference type="Proteomes" id="UP000070700">
    <property type="component" value="Unassembled WGS sequence"/>
</dbReference>
<dbReference type="EMBL" id="KQ947414">
    <property type="protein sequence ID" value="KUJ17444.1"/>
    <property type="molecule type" value="Genomic_DNA"/>
</dbReference>
<dbReference type="GeneID" id="28832226"/>
<protein>
    <submittedName>
        <fullName evidence="2">Uncharacterized protein</fullName>
    </submittedName>
</protein>
<dbReference type="InParanoid" id="A0A194XBB7"/>
<evidence type="ECO:0000313" key="2">
    <source>
        <dbReference type="EMBL" id="KUJ17444.1"/>
    </source>
</evidence>
<proteinExistence type="predicted"/>
<feature type="transmembrane region" description="Helical" evidence="1">
    <location>
        <begin position="91"/>
        <end position="116"/>
    </location>
</feature>
<organism evidence="2 3">
    <name type="scientific">Mollisia scopiformis</name>
    <name type="common">Conifer needle endophyte fungus</name>
    <name type="synonym">Phialocephala scopiformis</name>
    <dbReference type="NCBI Taxonomy" id="149040"/>
    <lineage>
        <taxon>Eukaryota</taxon>
        <taxon>Fungi</taxon>
        <taxon>Dikarya</taxon>
        <taxon>Ascomycota</taxon>
        <taxon>Pezizomycotina</taxon>
        <taxon>Leotiomycetes</taxon>
        <taxon>Helotiales</taxon>
        <taxon>Mollisiaceae</taxon>
        <taxon>Mollisia</taxon>
    </lineage>
</organism>
<name>A0A194XBB7_MOLSC</name>
<keyword evidence="1" id="KW-0472">Membrane</keyword>
<sequence>MSTVPILFSFPSAASSEQRGIATSTASSALSEATLPNFVTVTITALSSHSTSIIALNTQTPTPSLSAYNSTSNSTSAASVYKDNKFSGADWATTIVIGLGGIILCCMIPIVIAVYWKDWQAKRRERWGESSEDF</sequence>
<reference evidence="2 3" key="1">
    <citation type="submission" date="2015-10" db="EMBL/GenBank/DDBJ databases">
        <title>Full genome of DAOMC 229536 Phialocephala scopiformis, a fungal endophyte of spruce producing the potent anti-insectan compound rugulosin.</title>
        <authorList>
            <consortium name="DOE Joint Genome Institute"/>
            <person name="Walker A.K."/>
            <person name="Frasz S.L."/>
            <person name="Seifert K.A."/>
            <person name="Miller J.D."/>
            <person name="Mondo S.J."/>
            <person name="Labutti K."/>
            <person name="Lipzen A."/>
            <person name="Dockter R."/>
            <person name="Kennedy M."/>
            <person name="Grigoriev I.V."/>
            <person name="Spatafora J.W."/>
        </authorList>
    </citation>
    <scope>NUCLEOTIDE SEQUENCE [LARGE SCALE GENOMIC DNA]</scope>
    <source>
        <strain evidence="2 3">CBS 120377</strain>
    </source>
</reference>
<dbReference type="AlphaFoldDB" id="A0A194XBB7"/>
<dbReference type="KEGG" id="psco:LY89DRAFT_781649"/>
<gene>
    <name evidence="2" type="ORF">LY89DRAFT_781649</name>
</gene>
<accession>A0A194XBB7</accession>
<evidence type="ECO:0000256" key="1">
    <source>
        <dbReference type="SAM" id="Phobius"/>
    </source>
</evidence>
<keyword evidence="3" id="KW-1185">Reference proteome</keyword>